<evidence type="ECO:0000256" key="12">
    <source>
        <dbReference type="PROSITE-ProRule" id="PRU10141"/>
    </source>
</evidence>
<gene>
    <name evidence="17" type="ORF">RJ639_035665</name>
</gene>
<sequence>MHESEHSYVLMTWANVARAFELAIAITCDDLDRSEQFAKTAKTVVHELVKKAPGNEGYADGHATSDGLSVYGMAKCWQNLDDEKCAACLRLALKDALDCLPGVEGRALKVGCFLRFSDYDFLNRHHPLSNTGAIFLYVACVLGAAGICSSAIVIGYFVGTTIYNRRITRHDELKGSAMESFLVKRSLQFKYSMLEKATENFIEAHKIGQGGFGEVFKGTLPDGREIAIKRLYISGKLRNQEICNEVDIIGRAQHKNLVRYFGCCFTTEDSLLVYEYLPNKSLDLILFEHLFLIIGVVCYSFFGLLHWFQFYGLIYRGYMAPEYLAEGRLIDKVDVYSYGVLVLEIVSGMQNNNFQSEDSLSTLVTSMHFSASNLSCQSQTWLIIITTLINLFPHSHSDPRISEAGLFCGTTRPPPNTSYIPTFVKEMEYLSQQVTTHQWGHHLVNSTPPIYGLAQCYQDLSPTDCLLCYAASRTRVPRCLPSISARLYFDGCFLRYDHYNFFNETIDPNQDTVNCSSTSLGMDVNDGGRLELEKNVGVLIDNMTERAVSNDGFVVMEVKGVFGLAQCWKTVSADGCRECLQKAGKEVKGCLPSREGKGLNAGCYMRYSTRKFFNDEARKKEDRSGVSTKGAIIAIVLVGVAFLMFSLFAVYAAYIQYSKLRADRYNLGQISNSFNKYSSLNFKYETLEKATNYFDLSRKIGQGGAGSVYKGDLPNGSAIAVKRLFFNTRQWVDDFFNEVNLISGIQHKNLVKLLGCSIEGPESLLVYEYIPNKSLDRFLFETYICSIQQAIGSNFSSLMISPQVWKLYKMDKLAELVDPCLNGDFPEQEASFVLEIGLLCTQASASLRPSMTRVVQMLNNTDCEIPMPNQPPFLSSRLQDPANYARCYSINSLVSNALTKMEVSYTSTESSTIQSSDGPSRSGEIEK</sequence>
<dbReference type="InterPro" id="IPR011009">
    <property type="entry name" value="Kinase-like_dom_sf"/>
</dbReference>
<feature type="transmembrane region" description="Helical" evidence="14">
    <location>
        <begin position="290"/>
        <end position="308"/>
    </location>
</feature>
<feature type="region of interest" description="Disordered" evidence="13">
    <location>
        <begin position="905"/>
        <end position="927"/>
    </location>
</feature>
<feature type="compositionally biased region" description="Polar residues" evidence="13">
    <location>
        <begin position="905"/>
        <end position="919"/>
    </location>
</feature>
<dbReference type="PANTHER" id="PTHR47973">
    <property type="entry name" value="CYSTEINE-RICH RECEPTOR-LIKE PROTEIN KINASE 3"/>
    <property type="match status" value="1"/>
</dbReference>
<keyword evidence="9" id="KW-0675">Receptor</keyword>
<evidence type="ECO:0000256" key="7">
    <source>
        <dbReference type="ARBA" id="ARBA00022777"/>
    </source>
</evidence>
<dbReference type="InterPro" id="IPR001245">
    <property type="entry name" value="Ser-Thr/Tyr_kinase_cat_dom"/>
</dbReference>
<evidence type="ECO:0000256" key="8">
    <source>
        <dbReference type="ARBA" id="ARBA00022840"/>
    </source>
</evidence>
<keyword evidence="2" id="KW-0597">Phosphoprotein</keyword>
<evidence type="ECO:0000256" key="3">
    <source>
        <dbReference type="ARBA" id="ARBA00022679"/>
    </source>
</evidence>
<comment type="caution">
    <text evidence="17">The sequence shown here is derived from an EMBL/GenBank/DDBJ whole genome shotgun (WGS) entry which is preliminary data.</text>
</comment>
<dbReference type="CDD" id="cd23509">
    <property type="entry name" value="Gnk2-like"/>
    <property type="match status" value="3"/>
</dbReference>
<reference evidence="17" key="1">
    <citation type="submission" date="2022-12" db="EMBL/GenBank/DDBJ databases">
        <title>Draft genome assemblies for two species of Escallonia (Escalloniales).</title>
        <authorList>
            <person name="Chanderbali A."/>
            <person name="Dervinis C."/>
            <person name="Anghel I."/>
            <person name="Soltis D."/>
            <person name="Soltis P."/>
            <person name="Zapata F."/>
        </authorList>
    </citation>
    <scope>NUCLEOTIDE SEQUENCE</scope>
    <source>
        <strain evidence="17">UCBG64.0493</strain>
        <tissue evidence="17">Leaf</tissue>
    </source>
</reference>
<evidence type="ECO:0000256" key="6">
    <source>
        <dbReference type="ARBA" id="ARBA00022741"/>
    </source>
</evidence>
<dbReference type="FunFam" id="3.30.200.20:FF:000162">
    <property type="entry name" value="Adenine nucleotide alpha hydrolase-like domain kinase"/>
    <property type="match status" value="1"/>
</dbReference>
<dbReference type="InterPro" id="IPR052059">
    <property type="entry name" value="CR_Ser/Thr_kinase"/>
</dbReference>
<dbReference type="AlphaFoldDB" id="A0AA88WTV1"/>
<keyword evidence="14" id="KW-0812">Transmembrane</keyword>
<evidence type="ECO:0000256" key="4">
    <source>
        <dbReference type="ARBA" id="ARBA00022729"/>
    </source>
</evidence>
<dbReference type="InterPro" id="IPR000719">
    <property type="entry name" value="Prot_kinase_dom"/>
</dbReference>
<dbReference type="PROSITE" id="PS51473">
    <property type="entry name" value="GNK2"/>
    <property type="match status" value="3"/>
</dbReference>
<feature type="domain" description="Gnk2-homologous" evidence="16">
    <location>
        <begin position="512"/>
        <end position="612"/>
    </location>
</feature>
<dbReference type="Proteomes" id="UP001188597">
    <property type="component" value="Unassembled WGS sequence"/>
</dbReference>
<dbReference type="FunFam" id="3.30.430.20:FF:000005">
    <property type="entry name" value="Cysteine-rich receptor-like protein kinase 2"/>
    <property type="match status" value="1"/>
</dbReference>
<evidence type="ECO:0000256" key="2">
    <source>
        <dbReference type="ARBA" id="ARBA00022553"/>
    </source>
</evidence>
<keyword evidence="18" id="KW-1185">Reference proteome</keyword>
<dbReference type="Gene3D" id="3.30.200.20">
    <property type="entry name" value="Phosphorylase Kinase, domain 1"/>
    <property type="match status" value="2"/>
</dbReference>
<accession>A0AA88WTV1</accession>
<dbReference type="GO" id="GO:0004674">
    <property type="term" value="F:protein serine/threonine kinase activity"/>
    <property type="evidence" value="ECO:0007669"/>
    <property type="project" value="UniProtKB-KW"/>
</dbReference>
<dbReference type="GO" id="GO:0005524">
    <property type="term" value="F:ATP binding"/>
    <property type="evidence" value="ECO:0007669"/>
    <property type="project" value="UniProtKB-UniRule"/>
</dbReference>
<name>A0AA88WTV1_9ASTE</name>
<feature type="domain" description="Protein kinase" evidence="15">
    <location>
        <begin position="694"/>
        <end position="927"/>
    </location>
</feature>
<dbReference type="EMBL" id="JAVXUP010000245">
    <property type="protein sequence ID" value="KAK3033039.1"/>
    <property type="molecule type" value="Genomic_DNA"/>
</dbReference>
<keyword evidence="14" id="KW-1133">Transmembrane helix</keyword>
<dbReference type="PROSITE" id="PS00107">
    <property type="entry name" value="PROTEIN_KINASE_ATP"/>
    <property type="match status" value="1"/>
</dbReference>
<evidence type="ECO:0000259" key="16">
    <source>
        <dbReference type="PROSITE" id="PS51473"/>
    </source>
</evidence>
<feature type="domain" description="Gnk2-homologous" evidence="16">
    <location>
        <begin position="19"/>
        <end position="121"/>
    </location>
</feature>
<evidence type="ECO:0000256" key="1">
    <source>
        <dbReference type="ARBA" id="ARBA00022527"/>
    </source>
</evidence>
<evidence type="ECO:0008006" key="19">
    <source>
        <dbReference type="Google" id="ProtNLM"/>
    </source>
</evidence>
<evidence type="ECO:0000259" key="15">
    <source>
        <dbReference type="PROSITE" id="PS50011"/>
    </source>
</evidence>
<feature type="binding site" evidence="12">
    <location>
        <position position="229"/>
    </location>
    <ligand>
        <name>ATP</name>
        <dbReference type="ChEBI" id="CHEBI:30616"/>
    </ligand>
</feature>
<evidence type="ECO:0000256" key="10">
    <source>
        <dbReference type="ARBA" id="ARBA00047558"/>
    </source>
</evidence>
<proteinExistence type="predicted"/>
<dbReference type="InterPro" id="IPR002902">
    <property type="entry name" value="GNK2"/>
</dbReference>
<dbReference type="Pfam" id="PF07714">
    <property type="entry name" value="PK_Tyr_Ser-Thr"/>
    <property type="match status" value="3"/>
</dbReference>
<evidence type="ECO:0000256" key="9">
    <source>
        <dbReference type="ARBA" id="ARBA00023170"/>
    </source>
</evidence>
<evidence type="ECO:0000313" key="17">
    <source>
        <dbReference type="EMBL" id="KAK3033039.1"/>
    </source>
</evidence>
<comment type="catalytic activity">
    <reaction evidence="11">
        <text>L-threonyl-[protein] + ATP = O-phospho-L-threonyl-[protein] + ADP + H(+)</text>
        <dbReference type="Rhea" id="RHEA:46608"/>
        <dbReference type="Rhea" id="RHEA-COMP:11060"/>
        <dbReference type="Rhea" id="RHEA-COMP:11605"/>
        <dbReference type="ChEBI" id="CHEBI:15378"/>
        <dbReference type="ChEBI" id="CHEBI:30013"/>
        <dbReference type="ChEBI" id="CHEBI:30616"/>
        <dbReference type="ChEBI" id="CHEBI:61977"/>
        <dbReference type="ChEBI" id="CHEBI:456216"/>
    </reaction>
</comment>
<evidence type="ECO:0000256" key="11">
    <source>
        <dbReference type="ARBA" id="ARBA00047951"/>
    </source>
</evidence>
<dbReference type="Gene3D" id="3.30.430.20">
    <property type="entry name" value="Gnk2 domain, C-X8-C-X2-C motif"/>
    <property type="match status" value="3"/>
</dbReference>
<evidence type="ECO:0000256" key="5">
    <source>
        <dbReference type="ARBA" id="ARBA00022737"/>
    </source>
</evidence>
<feature type="transmembrane region" description="Helical" evidence="14">
    <location>
        <begin position="631"/>
        <end position="654"/>
    </location>
</feature>
<dbReference type="Pfam" id="PF01657">
    <property type="entry name" value="Stress-antifung"/>
    <property type="match status" value="3"/>
</dbReference>
<protein>
    <recommendedName>
        <fullName evidence="19">Cysteine-rich receptor-like protein kinase 42</fullName>
    </recommendedName>
</protein>
<evidence type="ECO:0000256" key="13">
    <source>
        <dbReference type="SAM" id="MobiDB-lite"/>
    </source>
</evidence>
<keyword evidence="14" id="KW-0472">Membrane</keyword>
<dbReference type="SUPFAM" id="SSF56112">
    <property type="entry name" value="Protein kinase-like (PK-like)"/>
    <property type="match status" value="2"/>
</dbReference>
<dbReference type="Gene3D" id="1.10.510.10">
    <property type="entry name" value="Transferase(Phosphotransferase) domain 1"/>
    <property type="match status" value="2"/>
</dbReference>
<feature type="domain" description="Gnk2-homologous" evidence="16">
    <location>
        <begin position="401"/>
        <end position="501"/>
    </location>
</feature>
<keyword evidence="1" id="KW-0723">Serine/threonine-protein kinase</keyword>
<dbReference type="PROSITE" id="PS50011">
    <property type="entry name" value="PROTEIN_KINASE_DOM"/>
    <property type="match status" value="2"/>
</dbReference>
<evidence type="ECO:0000313" key="18">
    <source>
        <dbReference type="Proteomes" id="UP001188597"/>
    </source>
</evidence>
<dbReference type="FunFam" id="3.30.200.20:FF:001208">
    <property type="entry name" value="Putative DUF26-domain receptor-like protein kinase family protein"/>
    <property type="match status" value="1"/>
</dbReference>
<comment type="catalytic activity">
    <reaction evidence="10">
        <text>L-seryl-[protein] + ATP = O-phospho-L-seryl-[protein] + ADP + H(+)</text>
        <dbReference type="Rhea" id="RHEA:17989"/>
        <dbReference type="Rhea" id="RHEA-COMP:9863"/>
        <dbReference type="Rhea" id="RHEA-COMP:11604"/>
        <dbReference type="ChEBI" id="CHEBI:15378"/>
        <dbReference type="ChEBI" id="CHEBI:29999"/>
        <dbReference type="ChEBI" id="CHEBI:30616"/>
        <dbReference type="ChEBI" id="CHEBI:83421"/>
        <dbReference type="ChEBI" id="CHEBI:456216"/>
    </reaction>
</comment>
<organism evidence="17 18">
    <name type="scientific">Escallonia herrerae</name>
    <dbReference type="NCBI Taxonomy" id="1293975"/>
    <lineage>
        <taxon>Eukaryota</taxon>
        <taxon>Viridiplantae</taxon>
        <taxon>Streptophyta</taxon>
        <taxon>Embryophyta</taxon>
        <taxon>Tracheophyta</taxon>
        <taxon>Spermatophyta</taxon>
        <taxon>Magnoliopsida</taxon>
        <taxon>eudicotyledons</taxon>
        <taxon>Gunneridae</taxon>
        <taxon>Pentapetalae</taxon>
        <taxon>asterids</taxon>
        <taxon>campanulids</taxon>
        <taxon>Escalloniales</taxon>
        <taxon>Escalloniaceae</taxon>
        <taxon>Escallonia</taxon>
    </lineage>
</organism>
<feature type="domain" description="Protein kinase" evidence="15">
    <location>
        <begin position="201"/>
        <end position="502"/>
    </location>
</feature>
<dbReference type="FunFam" id="3.30.430.20:FF:000015">
    <property type="entry name" value="Cysteine-rich receptor-like protein kinase 3"/>
    <property type="match status" value="2"/>
</dbReference>
<keyword evidence="7" id="KW-0418">Kinase</keyword>
<keyword evidence="3" id="KW-0808">Transferase</keyword>
<keyword evidence="8 12" id="KW-0067">ATP-binding</keyword>
<evidence type="ECO:0000256" key="14">
    <source>
        <dbReference type="SAM" id="Phobius"/>
    </source>
</evidence>
<dbReference type="InterPro" id="IPR038408">
    <property type="entry name" value="GNK2_sf"/>
</dbReference>
<dbReference type="InterPro" id="IPR017441">
    <property type="entry name" value="Protein_kinase_ATP_BS"/>
</dbReference>
<keyword evidence="6 12" id="KW-0547">Nucleotide-binding</keyword>
<keyword evidence="4" id="KW-0732">Signal</keyword>
<keyword evidence="5" id="KW-0677">Repeat</keyword>
<feature type="transmembrane region" description="Helical" evidence="14">
    <location>
        <begin position="134"/>
        <end position="159"/>
    </location>
</feature>